<dbReference type="InterPro" id="IPR002100">
    <property type="entry name" value="TF_MADSbox"/>
</dbReference>
<protein>
    <submittedName>
        <fullName evidence="8">Agamous-like MADS-box protein AGL62</fullName>
    </submittedName>
</protein>
<dbReference type="SMR" id="A0A1S3CAA4"/>
<dbReference type="KEGG" id="cmo:103498214"/>
<evidence type="ECO:0000313" key="8">
    <source>
        <dbReference type="RefSeq" id="XP_008458954.2"/>
    </source>
</evidence>
<accession>A0A1S3CAA4</accession>
<dbReference type="PANTHER" id="PTHR11945">
    <property type="entry name" value="MADS BOX PROTEIN"/>
    <property type="match status" value="1"/>
</dbReference>
<dbReference type="GO" id="GO:0046983">
    <property type="term" value="F:protein dimerization activity"/>
    <property type="evidence" value="ECO:0007669"/>
    <property type="project" value="InterPro"/>
</dbReference>
<evidence type="ECO:0000256" key="1">
    <source>
        <dbReference type="ARBA" id="ARBA00004123"/>
    </source>
</evidence>
<evidence type="ECO:0000256" key="4">
    <source>
        <dbReference type="ARBA" id="ARBA00023163"/>
    </source>
</evidence>
<keyword evidence="2" id="KW-0805">Transcription regulation</keyword>
<dbReference type="CDD" id="cd00265">
    <property type="entry name" value="MADS_MEF2_like"/>
    <property type="match status" value="1"/>
</dbReference>
<evidence type="ECO:0000313" key="7">
    <source>
        <dbReference type="Proteomes" id="UP001652600"/>
    </source>
</evidence>
<dbReference type="InParanoid" id="A0A1S3CAA4"/>
<keyword evidence="5" id="KW-0539">Nucleus</keyword>
<dbReference type="Proteomes" id="UP001652600">
    <property type="component" value="Chromosome 12"/>
</dbReference>
<dbReference type="Pfam" id="PF00319">
    <property type="entry name" value="SRF-TF"/>
    <property type="match status" value="1"/>
</dbReference>
<keyword evidence="7" id="KW-1185">Reference proteome</keyword>
<evidence type="ECO:0000256" key="3">
    <source>
        <dbReference type="ARBA" id="ARBA00023125"/>
    </source>
</evidence>
<dbReference type="RefSeq" id="XP_008458954.2">
    <property type="nucleotide sequence ID" value="XM_008460732.3"/>
</dbReference>
<dbReference type="GO" id="GO:0005634">
    <property type="term" value="C:nucleus"/>
    <property type="evidence" value="ECO:0007669"/>
    <property type="project" value="UniProtKB-SubCell"/>
</dbReference>
<dbReference type="InterPro" id="IPR036879">
    <property type="entry name" value="TF_MADSbox_sf"/>
</dbReference>
<organism evidence="7 8">
    <name type="scientific">Cucumis melo</name>
    <name type="common">Muskmelon</name>
    <dbReference type="NCBI Taxonomy" id="3656"/>
    <lineage>
        <taxon>Eukaryota</taxon>
        <taxon>Viridiplantae</taxon>
        <taxon>Streptophyta</taxon>
        <taxon>Embryophyta</taxon>
        <taxon>Tracheophyta</taxon>
        <taxon>Spermatophyta</taxon>
        <taxon>Magnoliopsida</taxon>
        <taxon>eudicotyledons</taxon>
        <taxon>Gunneridae</taxon>
        <taxon>Pentapetalae</taxon>
        <taxon>rosids</taxon>
        <taxon>fabids</taxon>
        <taxon>Cucurbitales</taxon>
        <taxon>Cucurbitaceae</taxon>
        <taxon>Benincaseae</taxon>
        <taxon>Cucumis</taxon>
    </lineage>
</organism>
<dbReference type="GO" id="GO:0000981">
    <property type="term" value="F:DNA-binding transcription factor activity, RNA polymerase II-specific"/>
    <property type="evidence" value="ECO:0007669"/>
    <property type="project" value="TreeGrafter"/>
</dbReference>
<reference evidence="8" key="1">
    <citation type="submission" date="2025-08" db="UniProtKB">
        <authorList>
            <consortium name="RefSeq"/>
        </authorList>
    </citation>
    <scope>IDENTIFICATION</scope>
    <source>
        <tissue evidence="8">Stem</tissue>
    </source>
</reference>
<name>A0A1S3CAA4_CUCME</name>
<keyword evidence="3" id="KW-0238">DNA-binding</keyword>
<comment type="subcellular location">
    <subcellularLocation>
        <location evidence="1">Nucleus</location>
    </subcellularLocation>
</comment>
<dbReference type="GeneID" id="103498214"/>
<dbReference type="PRINTS" id="PR00404">
    <property type="entry name" value="MADSDOMAIN"/>
</dbReference>
<dbReference type="GO" id="GO:0045944">
    <property type="term" value="P:positive regulation of transcription by RNA polymerase II"/>
    <property type="evidence" value="ECO:0007669"/>
    <property type="project" value="InterPro"/>
</dbReference>
<dbReference type="SMART" id="SM00432">
    <property type="entry name" value="MADS"/>
    <property type="match status" value="1"/>
</dbReference>
<dbReference type="AlphaFoldDB" id="A0A1S3CAA4"/>
<evidence type="ECO:0000259" key="6">
    <source>
        <dbReference type="PROSITE" id="PS50066"/>
    </source>
</evidence>
<evidence type="ECO:0000256" key="2">
    <source>
        <dbReference type="ARBA" id="ARBA00023015"/>
    </source>
</evidence>
<keyword evidence="4" id="KW-0804">Transcription</keyword>
<feature type="domain" description="MADS-box" evidence="6">
    <location>
        <begin position="5"/>
        <end position="65"/>
    </location>
</feature>
<sequence length="212" mass="24258">MKKSLGRRKIEIKKLDKKSTQQVTFSKRRAGLFNKAAELSILCGAEIAVLVFSSRGKIYTFGHPDVDALLDRFLTGNNTVPPKPAEAYLPIAELNRDLSKAEAEFEIEKRRAAERSRNSERFWWDEPLESMKIDELKRFRSSLVELRANVVERLEKIEDRHCVTPSIDIAESIQWPETSSIQLAAGNNHCLPSFHMAENRSVAMDWEAEIWG</sequence>
<proteinExistence type="predicted"/>
<dbReference type="PROSITE" id="PS50066">
    <property type="entry name" value="MADS_BOX_2"/>
    <property type="match status" value="1"/>
</dbReference>
<dbReference type="PANTHER" id="PTHR11945:SF781">
    <property type="entry name" value="MADS-BOX DOMAIN-CONTAINING PROTEIN"/>
    <property type="match status" value="1"/>
</dbReference>
<dbReference type="Gene3D" id="3.40.1810.10">
    <property type="entry name" value="Transcription factor, MADS-box"/>
    <property type="match status" value="1"/>
</dbReference>
<gene>
    <name evidence="8" type="primary">LOC103498214</name>
</gene>
<dbReference type="GO" id="GO:0000978">
    <property type="term" value="F:RNA polymerase II cis-regulatory region sequence-specific DNA binding"/>
    <property type="evidence" value="ECO:0007669"/>
    <property type="project" value="TreeGrafter"/>
</dbReference>
<dbReference type="eggNOG" id="KOG0014">
    <property type="taxonomic scope" value="Eukaryota"/>
</dbReference>
<evidence type="ECO:0000256" key="5">
    <source>
        <dbReference type="ARBA" id="ARBA00023242"/>
    </source>
</evidence>
<dbReference type="InterPro" id="IPR033896">
    <property type="entry name" value="MEF2-like_N"/>
</dbReference>
<dbReference type="SUPFAM" id="SSF55455">
    <property type="entry name" value="SRF-like"/>
    <property type="match status" value="1"/>
</dbReference>
<dbReference type="Gramene" id="MELO3C021689.2.1">
    <property type="protein sequence ID" value="MELO3C021689.2.1"/>
    <property type="gene ID" value="MELO3C021689.2"/>
</dbReference>